<dbReference type="AlphaFoldDB" id="A0A517LHW6"/>
<keyword evidence="3" id="KW-1185">Reference proteome</keyword>
<evidence type="ECO:0000256" key="1">
    <source>
        <dbReference type="SAM" id="MobiDB-lite"/>
    </source>
</evidence>
<dbReference type="EMBL" id="CP042197">
    <property type="protein sequence ID" value="QDS75235.1"/>
    <property type="molecule type" value="Genomic_DNA"/>
</dbReference>
<gene>
    <name evidence="2" type="ORF">FKW77_000421</name>
</gene>
<reference evidence="2 3" key="1">
    <citation type="submission" date="2019-07" db="EMBL/GenBank/DDBJ databases">
        <title>Finished genome of Venturia effusa.</title>
        <authorList>
            <person name="Young C.A."/>
            <person name="Cox M.P."/>
            <person name="Ganley A.R.D."/>
            <person name="David W.J."/>
        </authorList>
    </citation>
    <scope>NUCLEOTIDE SEQUENCE [LARGE SCALE GENOMIC DNA]</scope>
    <source>
        <strain evidence="3">albino</strain>
    </source>
</reference>
<organism evidence="2 3">
    <name type="scientific">Venturia effusa</name>
    <dbReference type="NCBI Taxonomy" id="50376"/>
    <lineage>
        <taxon>Eukaryota</taxon>
        <taxon>Fungi</taxon>
        <taxon>Dikarya</taxon>
        <taxon>Ascomycota</taxon>
        <taxon>Pezizomycotina</taxon>
        <taxon>Dothideomycetes</taxon>
        <taxon>Pleosporomycetidae</taxon>
        <taxon>Venturiales</taxon>
        <taxon>Venturiaceae</taxon>
        <taxon>Venturia</taxon>
    </lineage>
</organism>
<feature type="compositionally biased region" description="Basic and acidic residues" evidence="1">
    <location>
        <begin position="78"/>
        <end position="90"/>
    </location>
</feature>
<name>A0A517LHW6_9PEZI</name>
<feature type="region of interest" description="Disordered" evidence="1">
    <location>
        <begin position="78"/>
        <end position="104"/>
    </location>
</feature>
<dbReference type="Proteomes" id="UP000316270">
    <property type="component" value="Chromosome 13"/>
</dbReference>
<proteinExistence type="predicted"/>
<protein>
    <submittedName>
        <fullName evidence="2">Uncharacterized protein</fullName>
    </submittedName>
</protein>
<accession>A0A517LHW6</accession>
<sequence>MSSRLLSRLSRPALRVTNLLRPQTRGIIIYEKPNPDDRLKAPDGLWWHPTFAAMRQQGYSAEEINAVFDEIKKDNEKLAAQHGRKESEQRAKRRATKEREEMEEDIYEEKKAAVVGGA</sequence>
<evidence type="ECO:0000313" key="3">
    <source>
        <dbReference type="Proteomes" id="UP000316270"/>
    </source>
</evidence>
<evidence type="ECO:0000313" key="2">
    <source>
        <dbReference type="EMBL" id="QDS75235.1"/>
    </source>
</evidence>